<dbReference type="Proteomes" id="UP001151582">
    <property type="component" value="Unassembled WGS sequence"/>
</dbReference>
<feature type="domain" description="Core" evidence="6">
    <location>
        <begin position="94"/>
        <end position="197"/>
    </location>
</feature>
<comment type="similarity">
    <text evidence="2">Belongs to the HesB/IscA family.</text>
</comment>
<organism evidence="7 8">
    <name type="scientific">Dimargaris verticillata</name>
    <dbReference type="NCBI Taxonomy" id="2761393"/>
    <lineage>
        <taxon>Eukaryota</taxon>
        <taxon>Fungi</taxon>
        <taxon>Fungi incertae sedis</taxon>
        <taxon>Zoopagomycota</taxon>
        <taxon>Kickxellomycotina</taxon>
        <taxon>Dimargaritomycetes</taxon>
        <taxon>Dimargaritales</taxon>
        <taxon>Dimargaritaceae</taxon>
        <taxon>Dimargaris</taxon>
    </lineage>
</organism>
<dbReference type="InterPro" id="IPR035903">
    <property type="entry name" value="HesB-like_dom_sf"/>
</dbReference>
<proteinExistence type="inferred from homology"/>
<dbReference type="NCBIfam" id="TIGR00049">
    <property type="entry name" value="iron-sulfur cluster assembly accessory protein"/>
    <property type="match status" value="1"/>
</dbReference>
<dbReference type="GO" id="GO:0005506">
    <property type="term" value="F:iron ion binding"/>
    <property type="evidence" value="ECO:0007669"/>
    <property type="project" value="TreeGrafter"/>
</dbReference>
<reference evidence="7" key="1">
    <citation type="submission" date="2022-07" db="EMBL/GenBank/DDBJ databases">
        <title>Phylogenomic reconstructions and comparative analyses of Kickxellomycotina fungi.</title>
        <authorList>
            <person name="Reynolds N.K."/>
            <person name="Stajich J.E."/>
            <person name="Barry K."/>
            <person name="Grigoriev I.V."/>
            <person name="Crous P."/>
            <person name="Smith M.E."/>
        </authorList>
    </citation>
    <scope>NUCLEOTIDE SEQUENCE</scope>
    <source>
        <strain evidence="7">RSA 567</strain>
    </source>
</reference>
<evidence type="ECO:0000256" key="2">
    <source>
        <dbReference type="ARBA" id="ARBA00006718"/>
    </source>
</evidence>
<dbReference type="EMBL" id="JANBQB010000629">
    <property type="protein sequence ID" value="KAJ1974627.1"/>
    <property type="molecule type" value="Genomic_DNA"/>
</dbReference>
<evidence type="ECO:0000313" key="8">
    <source>
        <dbReference type="Proteomes" id="UP001151582"/>
    </source>
</evidence>
<dbReference type="FunFam" id="2.60.300.12:FF:000006">
    <property type="entry name" value="Iron-sulfur cluster assembly 2 mitochondrial"/>
    <property type="match status" value="1"/>
</dbReference>
<evidence type="ECO:0000259" key="6">
    <source>
        <dbReference type="Pfam" id="PF01521"/>
    </source>
</evidence>
<dbReference type="Pfam" id="PF01521">
    <property type="entry name" value="Fe-S_biosyn"/>
    <property type="match status" value="1"/>
</dbReference>
<dbReference type="OrthoDB" id="1938621at2759"/>
<dbReference type="InterPro" id="IPR016092">
    <property type="entry name" value="ATAP"/>
</dbReference>
<dbReference type="PANTHER" id="PTHR43011">
    <property type="entry name" value="IRON-SULFUR CLUSTER ASSEMBLY 2 HOMOLOG, MITOCHONDRIAL"/>
    <property type="match status" value="1"/>
</dbReference>
<dbReference type="GO" id="GO:0120510">
    <property type="term" value="C:mitochondrial [4Fe-4S] assembly complex"/>
    <property type="evidence" value="ECO:0007669"/>
    <property type="project" value="UniProtKB-ARBA"/>
</dbReference>
<dbReference type="Gene3D" id="2.60.300.12">
    <property type="entry name" value="HesB-like domain"/>
    <property type="match status" value="1"/>
</dbReference>
<dbReference type="GO" id="GO:0051539">
    <property type="term" value="F:4 iron, 4 sulfur cluster binding"/>
    <property type="evidence" value="ECO:0007669"/>
    <property type="project" value="TreeGrafter"/>
</dbReference>
<evidence type="ECO:0000256" key="3">
    <source>
        <dbReference type="ARBA" id="ARBA00022723"/>
    </source>
</evidence>
<keyword evidence="8" id="KW-1185">Reference proteome</keyword>
<protein>
    <submittedName>
        <fullName evidence="7">[4Fe-4S] proteins maturation</fullName>
    </submittedName>
</protein>
<name>A0A9W8E7X4_9FUNG</name>
<accession>A0A9W8E7X4</accession>
<dbReference type="PANTHER" id="PTHR43011:SF1">
    <property type="entry name" value="IRON-SULFUR CLUSTER ASSEMBLY 2 HOMOLOG, MITOCHONDRIAL"/>
    <property type="match status" value="1"/>
</dbReference>
<dbReference type="AlphaFoldDB" id="A0A9W8E7X4"/>
<gene>
    <name evidence="7" type="primary">ISA2</name>
    <name evidence="7" type="ORF">H4R34_004651</name>
</gene>
<dbReference type="InterPro" id="IPR000361">
    <property type="entry name" value="ATAP_core_dom"/>
</dbReference>
<keyword evidence="3" id="KW-0479">Metal-binding</keyword>
<dbReference type="SUPFAM" id="SSF89360">
    <property type="entry name" value="HesB-like domain"/>
    <property type="match status" value="1"/>
</dbReference>
<evidence type="ECO:0000313" key="7">
    <source>
        <dbReference type="EMBL" id="KAJ1974627.1"/>
    </source>
</evidence>
<evidence type="ECO:0000256" key="4">
    <source>
        <dbReference type="ARBA" id="ARBA00023004"/>
    </source>
</evidence>
<comment type="caution">
    <text evidence="7">The sequence shown here is derived from an EMBL/GenBank/DDBJ whole genome shotgun (WGS) entry which is preliminary data.</text>
</comment>
<dbReference type="GO" id="GO:0016226">
    <property type="term" value="P:iron-sulfur cluster assembly"/>
    <property type="evidence" value="ECO:0007669"/>
    <property type="project" value="InterPro"/>
</dbReference>
<evidence type="ECO:0000256" key="1">
    <source>
        <dbReference type="ARBA" id="ARBA00004173"/>
    </source>
</evidence>
<dbReference type="GO" id="GO:0051537">
    <property type="term" value="F:2 iron, 2 sulfur cluster binding"/>
    <property type="evidence" value="ECO:0007669"/>
    <property type="project" value="TreeGrafter"/>
</dbReference>
<sequence>MNAHFGLTRLRSMRPIKLCLEVLSVARPSCSLMRLLPQHHTTRMAHSWQRVGANQLLTLNFTTRQVGKPADQPWLRRSVTTTVRAKSNADGNPMQLLVSDAAGKQLSKVQQAQNKPDLMLRVIVESGGCYGFQYKFQLTEETTSDDAIFENSGGKVVIDDISLSLLEGAKIDYVTELIGSTFQVVDIPKATSGCGCGASFDIDL</sequence>
<comment type="subcellular location">
    <subcellularLocation>
        <location evidence="1">Mitochondrion</location>
    </subcellularLocation>
</comment>
<evidence type="ECO:0000256" key="5">
    <source>
        <dbReference type="ARBA" id="ARBA00023128"/>
    </source>
</evidence>
<keyword evidence="5" id="KW-0496">Mitochondrion</keyword>
<keyword evidence="4" id="KW-0408">Iron</keyword>